<evidence type="ECO:0000313" key="3">
    <source>
        <dbReference type="Proteomes" id="UP000653454"/>
    </source>
</evidence>
<evidence type="ECO:0000256" key="1">
    <source>
        <dbReference type="SAM" id="MobiDB-lite"/>
    </source>
</evidence>
<organism evidence="2 3">
    <name type="scientific">Plutella xylostella</name>
    <name type="common">Diamondback moth</name>
    <name type="synonym">Plutella maculipennis</name>
    <dbReference type="NCBI Taxonomy" id="51655"/>
    <lineage>
        <taxon>Eukaryota</taxon>
        <taxon>Metazoa</taxon>
        <taxon>Ecdysozoa</taxon>
        <taxon>Arthropoda</taxon>
        <taxon>Hexapoda</taxon>
        <taxon>Insecta</taxon>
        <taxon>Pterygota</taxon>
        <taxon>Neoptera</taxon>
        <taxon>Endopterygota</taxon>
        <taxon>Lepidoptera</taxon>
        <taxon>Glossata</taxon>
        <taxon>Ditrysia</taxon>
        <taxon>Yponomeutoidea</taxon>
        <taxon>Plutellidae</taxon>
        <taxon>Plutella</taxon>
    </lineage>
</organism>
<name>A0A8S4DYI3_PLUXY</name>
<protein>
    <submittedName>
        <fullName evidence="2">(diamondback moth) hypothetical protein</fullName>
    </submittedName>
</protein>
<proteinExistence type="predicted"/>
<reference evidence="2" key="1">
    <citation type="submission" date="2020-11" db="EMBL/GenBank/DDBJ databases">
        <authorList>
            <person name="Whiteford S."/>
        </authorList>
    </citation>
    <scope>NUCLEOTIDE SEQUENCE</scope>
</reference>
<sequence>MRGAGEQSRAEWLESQGIELSAEEELPEDPYMARERWRGVRPPARQRPREDRLRRFLEYDGKVLA</sequence>
<keyword evidence="3" id="KW-1185">Reference proteome</keyword>
<feature type="region of interest" description="Disordered" evidence="1">
    <location>
        <begin position="1"/>
        <end position="26"/>
    </location>
</feature>
<accession>A0A8S4DYI3</accession>
<dbReference type="AlphaFoldDB" id="A0A8S4DYI3"/>
<gene>
    <name evidence="2" type="ORF">PLXY2_LOCUS3929</name>
</gene>
<dbReference type="Proteomes" id="UP000653454">
    <property type="component" value="Unassembled WGS sequence"/>
</dbReference>
<comment type="caution">
    <text evidence="2">The sequence shown here is derived from an EMBL/GenBank/DDBJ whole genome shotgun (WGS) entry which is preliminary data.</text>
</comment>
<evidence type="ECO:0000313" key="2">
    <source>
        <dbReference type="EMBL" id="CAG9107866.1"/>
    </source>
</evidence>
<dbReference type="EMBL" id="CAJHNJ030000010">
    <property type="protein sequence ID" value="CAG9107866.1"/>
    <property type="molecule type" value="Genomic_DNA"/>
</dbReference>